<gene>
    <name evidence="3" type="ORF">G4Z05_13845</name>
</gene>
<comment type="caution">
    <text evidence="3">The sequence shown here is derived from an EMBL/GenBank/DDBJ whole genome shotgun (WGS) entry which is preliminary data.</text>
</comment>
<dbReference type="InterPro" id="IPR038471">
    <property type="entry name" value="MecA_C_sf"/>
</dbReference>
<dbReference type="PANTHER" id="PTHR39161:SF2">
    <property type="entry name" value="ADAPTER PROTEIN MECA 2"/>
    <property type="match status" value="1"/>
</dbReference>
<dbReference type="InterPro" id="IPR008681">
    <property type="entry name" value="Neg-reg_MecA"/>
</dbReference>
<comment type="subunit">
    <text evidence="2">Homodimer.</text>
</comment>
<evidence type="ECO:0000256" key="1">
    <source>
        <dbReference type="ARBA" id="ARBA00005397"/>
    </source>
</evidence>
<protein>
    <submittedName>
        <fullName evidence="3">Adaptor protein</fullName>
    </submittedName>
</protein>
<comment type="similarity">
    <text evidence="1">Belongs to the MecA family.</text>
</comment>
<keyword evidence="4" id="KW-1185">Reference proteome</keyword>
<dbReference type="EMBL" id="JAAIUV010000025">
    <property type="protein sequence ID" value="NEX79941.1"/>
    <property type="molecule type" value="Genomic_DNA"/>
</dbReference>
<dbReference type="Proteomes" id="UP000481621">
    <property type="component" value="Unassembled WGS sequence"/>
</dbReference>
<dbReference type="Pfam" id="PF05389">
    <property type="entry name" value="MecA"/>
    <property type="match status" value="1"/>
</dbReference>
<sequence length="193" mass="22238">MRLERLALNKIKIFLTSDDLYERGLSNEDIWKESGKWNQLFHDMLDEASDEFDVEIRGSVAVEIFSLHAQGIIMIITVNDVKEDEVLLDEGYIEMQVRVGGCEVLLFEFNELEDVINLSKRLSSLKIFDGTLYSMNNHYYVLIDDIKPEKTPVTASILSEFGVATLISPFVLEEYGKLIIKNNMVKTILKYFK</sequence>
<organism evidence="3 4">
    <name type="scientific">Neobacillus thermocopriae</name>
    <dbReference type="NCBI Taxonomy" id="1215031"/>
    <lineage>
        <taxon>Bacteria</taxon>
        <taxon>Bacillati</taxon>
        <taxon>Bacillota</taxon>
        <taxon>Bacilli</taxon>
        <taxon>Bacillales</taxon>
        <taxon>Bacillaceae</taxon>
        <taxon>Neobacillus</taxon>
    </lineage>
</organism>
<dbReference type="AlphaFoldDB" id="A0A6B3TVG5"/>
<dbReference type="PANTHER" id="PTHR39161">
    <property type="entry name" value="ADAPTER PROTEIN MECA"/>
    <property type="match status" value="1"/>
</dbReference>
<dbReference type="RefSeq" id="WP_163252431.1">
    <property type="nucleotide sequence ID" value="NZ_JAAIUV010000025.1"/>
</dbReference>
<evidence type="ECO:0000313" key="4">
    <source>
        <dbReference type="Proteomes" id="UP000481621"/>
    </source>
</evidence>
<proteinExistence type="inferred from homology"/>
<reference evidence="3" key="1">
    <citation type="submission" date="2020-02" db="EMBL/GenBank/DDBJ databases">
        <title>Bacillus sedimentmangrovi sp. nov., isolated from sediment of the mangrove ecosystem.</title>
        <authorList>
            <person name="Liu G."/>
        </authorList>
    </citation>
    <scope>NUCLEOTIDE SEQUENCE [LARGE SCALE GENOMIC DNA]</scope>
    <source>
        <strain evidence="3">SgZ-7</strain>
    </source>
</reference>
<dbReference type="Gene3D" id="3.30.70.1950">
    <property type="match status" value="1"/>
</dbReference>
<evidence type="ECO:0000256" key="2">
    <source>
        <dbReference type="ARBA" id="ARBA00011738"/>
    </source>
</evidence>
<accession>A0A6B3TVG5</accession>
<name>A0A6B3TVG5_9BACI</name>
<evidence type="ECO:0000313" key="3">
    <source>
        <dbReference type="EMBL" id="NEX79941.1"/>
    </source>
</evidence>